<dbReference type="InterPro" id="IPR003406">
    <property type="entry name" value="Glyco_trans_14"/>
</dbReference>
<evidence type="ECO:0008006" key="8">
    <source>
        <dbReference type="Google" id="ProtNLM"/>
    </source>
</evidence>
<keyword evidence="5" id="KW-0325">Glycoprotein</keyword>
<keyword evidence="4" id="KW-0472">Membrane</keyword>
<protein>
    <recommendedName>
        <fullName evidence="8">BGGP Beta-1-3-galactosyl-O-glycosyl-glycoprotein</fullName>
    </recommendedName>
</protein>
<dbReference type="Proteomes" id="UP000091857">
    <property type="component" value="Chromosome 6"/>
</dbReference>
<comment type="subcellular location">
    <subcellularLocation>
        <location evidence="1">Membrane</location>
        <topology evidence="1">Single-pass type II membrane protein</topology>
    </subcellularLocation>
</comment>
<sequence>METSITATKLQKKHKWFLLLVFSLLFSTLLILITITSSSTSTQLLFLRQRGNADHFRPQYPHFVEFKLPKPVVSTRKIPRLAYLISGSAGDGVSIKRTLKALYHPRNQYAVHLDLEAAADERLDLARWVRSEKLFNEVGNVRVVVRSNLVTYRGPTMVSNTLHAAAILMREGGDWDWFINLSASDYPLLTQDDLLHTLSTIPRNLNFIEHTSDIGWKEYQRAKPVIIDPGLYSLRKSDVYWVSEKRSVPTAFKLFTGSAWMMLSRPFVEYCLWGWDNLPRIVLMYYANFLSSPEGYFHTVICNADEFKNTTVNHDLHFISWDNPPRQHPHFLTVDDYQRMVDSNAPFARKFGKNDPILDKIDSNILGRSADGFVPGGWFRNEGDVNMTIPDPVRINTTELDPGPGAQRLKRLINNLLSAEDFHSKHCI</sequence>
<dbReference type="GO" id="GO:0015020">
    <property type="term" value="F:glucuronosyltransferase activity"/>
    <property type="evidence" value="ECO:0007669"/>
    <property type="project" value="InterPro"/>
</dbReference>
<organism evidence="6 7">
    <name type="scientific">Manihot esculenta</name>
    <name type="common">Cassava</name>
    <name type="synonym">Jatropha manihot</name>
    <dbReference type="NCBI Taxonomy" id="3983"/>
    <lineage>
        <taxon>Eukaryota</taxon>
        <taxon>Viridiplantae</taxon>
        <taxon>Streptophyta</taxon>
        <taxon>Embryophyta</taxon>
        <taxon>Tracheophyta</taxon>
        <taxon>Spermatophyta</taxon>
        <taxon>Magnoliopsida</taxon>
        <taxon>eudicotyledons</taxon>
        <taxon>Gunneridae</taxon>
        <taxon>Pentapetalae</taxon>
        <taxon>rosids</taxon>
        <taxon>fabids</taxon>
        <taxon>Malpighiales</taxon>
        <taxon>Euphorbiaceae</taxon>
        <taxon>Crotonoideae</taxon>
        <taxon>Manihoteae</taxon>
        <taxon>Manihot</taxon>
    </lineage>
</organism>
<gene>
    <name evidence="6" type="ORF">MANES_06G048700v8</name>
</gene>
<evidence type="ECO:0000256" key="1">
    <source>
        <dbReference type="ARBA" id="ARBA00004606"/>
    </source>
</evidence>
<evidence type="ECO:0000313" key="7">
    <source>
        <dbReference type="Proteomes" id="UP000091857"/>
    </source>
</evidence>
<dbReference type="Pfam" id="PF02485">
    <property type="entry name" value="Branch"/>
    <property type="match status" value="1"/>
</dbReference>
<name>A0A2C9VPA6_MANES</name>
<proteinExistence type="predicted"/>
<evidence type="ECO:0000256" key="2">
    <source>
        <dbReference type="ARBA" id="ARBA00022676"/>
    </source>
</evidence>
<keyword evidence="7" id="KW-1185">Reference proteome</keyword>
<dbReference type="AlphaFoldDB" id="A0A2C9VPA6"/>
<comment type="caution">
    <text evidence="6">The sequence shown here is derived from an EMBL/GenBank/DDBJ whole genome shotgun (WGS) entry which is preliminary data.</text>
</comment>
<accession>A0A2C9VPA6</accession>
<dbReference type="OMA" id="HYTISNI"/>
<dbReference type="PANTHER" id="PTHR45719">
    <property type="entry name" value="GLYCOSYLTRANSFERASE"/>
    <property type="match status" value="1"/>
</dbReference>
<keyword evidence="2" id="KW-0328">Glycosyltransferase</keyword>
<keyword evidence="3" id="KW-0808">Transferase</keyword>
<dbReference type="Gramene" id="Manes.06G048700.1.v8.1">
    <property type="protein sequence ID" value="Manes.06G048700.1.v8.1.CDS"/>
    <property type="gene ID" value="Manes.06G048700.v8.1"/>
</dbReference>
<evidence type="ECO:0000256" key="5">
    <source>
        <dbReference type="ARBA" id="ARBA00023180"/>
    </source>
</evidence>
<dbReference type="GO" id="GO:0016020">
    <property type="term" value="C:membrane"/>
    <property type="evidence" value="ECO:0007669"/>
    <property type="project" value="UniProtKB-SubCell"/>
</dbReference>
<dbReference type="EMBL" id="CM004392">
    <property type="protein sequence ID" value="OAY47057.1"/>
    <property type="molecule type" value="Genomic_DNA"/>
</dbReference>
<dbReference type="InterPro" id="IPR044610">
    <property type="entry name" value="GLCAT14A/B/C"/>
</dbReference>
<evidence type="ECO:0000313" key="6">
    <source>
        <dbReference type="EMBL" id="OAY47057.1"/>
    </source>
</evidence>
<evidence type="ECO:0000256" key="3">
    <source>
        <dbReference type="ARBA" id="ARBA00022679"/>
    </source>
</evidence>
<dbReference type="OrthoDB" id="2019572at2759"/>
<dbReference type="PANTHER" id="PTHR45719:SF5">
    <property type="entry name" value="BETA-GLUCURONOSYLTRANSFERASE GLCAT14B-LIKE"/>
    <property type="match status" value="1"/>
</dbReference>
<evidence type="ECO:0000256" key="4">
    <source>
        <dbReference type="ARBA" id="ARBA00023136"/>
    </source>
</evidence>
<reference evidence="7" key="1">
    <citation type="journal article" date="2016" name="Nat. Biotechnol.">
        <title>Sequencing wild and cultivated cassava and related species reveals extensive interspecific hybridization and genetic diversity.</title>
        <authorList>
            <person name="Bredeson J.V."/>
            <person name="Lyons J.B."/>
            <person name="Prochnik S.E."/>
            <person name="Wu G.A."/>
            <person name="Ha C.M."/>
            <person name="Edsinger-Gonzales E."/>
            <person name="Grimwood J."/>
            <person name="Schmutz J."/>
            <person name="Rabbi I.Y."/>
            <person name="Egesi C."/>
            <person name="Nauluvula P."/>
            <person name="Lebot V."/>
            <person name="Ndunguru J."/>
            <person name="Mkamilo G."/>
            <person name="Bart R.S."/>
            <person name="Setter T.L."/>
            <person name="Gleadow R.M."/>
            <person name="Kulakow P."/>
            <person name="Ferguson M.E."/>
            <person name="Rounsley S."/>
            <person name="Rokhsar D.S."/>
        </authorList>
    </citation>
    <scope>NUCLEOTIDE SEQUENCE [LARGE SCALE GENOMIC DNA]</scope>
    <source>
        <strain evidence="7">cv. AM560-2</strain>
    </source>
</reference>